<dbReference type="Proteomes" id="UP000011575">
    <property type="component" value="Unassembled WGS sequence"/>
</dbReference>
<keyword evidence="2" id="KW-1133">Transmembrane helix</keyword>
<feature type="transmembrane region" description="Helical" evidence="2">
    <location>
        <begin position="460"/>
        <end position="479"/>
    </location>
</feature>
<keyword evidence="2" id="KW-0812">Transmembrane</keyword>
<comment type="caution">
    <text evidence="3">The sequence shown here is derived from an EMBL/GenBank/DDBJ whole genome shotgun (WGS) entry which is preliminary data.</text>
</comment>
<dbReference type="EMBL" id="AOJI01000017">
    <property type="protein sequence ID" value="EMA68905.1"/>
    <property type="molecule type" value="Genomic_DNA"/>
</dbReference>
<feature type="transmembrane region" description="Helical" evidence="2">
    <location>
        <begin position="251"/>
        <end position="273"/>
    </location>
</feature>
<feature type="region of interest" description="Disordered" evidence="1">
    <location>
        <begin position="30"/>
        <end position="73"/>
    </location>
</feature>
<name>M0PJH7_9EURY</name>
<reference evidence="3 4" key="1">
    <citation type="journal article" date="2014" name="PLoS Genet.">
        <title>Phylogenetically driven sequencing of extremely halophilic archaea reveals strategies for static and dynamic osmo-response.</title>
        <authorList>
            <person name="Becker E.A."/>
            <person name="Seitzer P.M."/>
            <person name="Tritt A."/>
            <person name="Larsen D."/>
            <person name="Krusor M."/>
            <person name="Yao A.I."/>
            <person name="Wu D."/>
            <person name="Madern D."/>
            <person name="Eisen J.A."/>
            <person name="Darling A.E."/>
            <person name="Facciotti M.T."/>
        </authorList>
    </citation>
    <scope>NUCLEOTIDE SEQUENCE [LARGE SCALE GENOMIC DNA]</scope>
    <source>
        <strain evidence="3 4">JCM 13560</strain>
    </source>
</reference>
<feature type="transmembrane region" description="Helical" evidence="2">
    <location>
        <begin position="216"/>
        <end position="239"/>
    </location>
</feature>
<protein>
    <submittedName>
        <fullName evidence="3">Uncharacterized protein</fullName>
    </submittedName>
</protein>
<feature type="compositionally biased region" description="Acidic residues" evidence="1">
    <location>
        <begin position="593"/>
        <end position="605"/>
    </location>
</feature>
<feature type="region of interest" description="Disordered" evidence="1">
    <location>
        <begin position="590"/>
        <end position="620"/>
    </location>
</feature>
<feature type="transmembrane region" description="Helical" evidence="2">
    <location>
        <begin position="279"/>
        <end position="298"/>
    </location>
</feature>
<evidence type="ECO:0000256" key="1">
    <source>
        <dbReference type="SAM" id="MobiDB-lite"/>
    </source>
</evidence>
<evidence type="ECO:0000313" key="3">
    <source>
        <dbReference type="EMBL" id="EMA68905.1"/>
    </source>
</evidence>
<organism evidence="3 4">
    <name type="scientific">Halorubrum aidingense JCM 13560</name>
    <dbReference type="NCBI Taxonomy" id="1230454"/>
    <lineage>
        <taxon>Archaea</taxon>
        <taxon>Methanobacteriati</taxon>
        <taxon>Methanobacteriota</taxon>
        <taxon>Stenosarchaea group</taxon>
        <taxon>Halobacteria</taxon>
        <taxon>Halobacteriales</taxon>
        <taxon>Haloferacaceae</taxon>
        <taxon>Halorubrum</taxon>
    </lineage>
</organism>
<dbReference type="AlphaFoldDB" id="M0PJH7"/>
<evidence type="ECO:0000256" key="2">
    <source>
        <dbReference type="SAM" id="Phobius"/>
    </source>
</evidence>
<evidence type="ECO:0000313" key="4">
    <source>
        <dbReference type="Proteomes" id="UP000011575"/>
    </source>
</evidence>
<keyword evidence="4" id="KW-1185">Reference proteome</keyword>
<gene>
    <name evidence="3" type="ORF">C461_04722</name>
</gene>
<accession>M0PJH7</accession>
<dbReference type="RefSeq" id="WP_007999076.1">
    <property type="nucleotide sequence ID" value="NZ_AOJI01000017.1"/>
</dbReference>
<keyword evidence="2" id="KW-0472">Membrane</keyword>
<dbReference type="OrthoDB" id="220795at2157"/>
<proteinExistence type="predicted"/>
<sequence>MTRGAAVAAVCLAVLLVATMATPALAAVAPTEDSPTPQVANESDIENAGPFSLDDLRRGGTQPSAAPPSVRYVGDPEVDGAVAIRYRPADPLSNEPVYLEGGQTLNTDEIEIYSTVFGESTGEYELVVTYWTPETERVNGTAVEYAANQEVQRAGVTVEDGYATAPVELNSHYDTNVEATAWLERNGEPVEGARWRFDHASAPASQQVQIETQADAWWYAFTTAILPGVASIIGGLSLARATLKRVGRGPGYSLATWGVVSVFGIVMALAGLYYEVATVVANLDILMGLSLFPIAYGGGLRMSPPTERIAFERKELTEAISLRRGETDKENPDAVADGGETAAEVTDSVELGRDGYYDELYEQLVILTTVRAPDGGRLLPKTGIRPFFARLFAKAARLDLSQLRTRVRVEGSASQKVYVDPDEDEAVVHRPAHLRRRMPVWHRLPDPVDGESLSPVTRGLYGLLTLATLGLPVIGYYAGGMVSNTPTVGFVIGLVLLAIEGYEAVDGSIDFEPAPRHDVTADASLTVMQSEHADAKLLEDYEEVAWTERIKTALEARDIDSRRDRSMIQSFLEKEIGVGLDALGLDDNAATDLESDDRDETEFAFDETTPATRPAEGDDD</sequence>
<dbReference type="PATRIC" id="fig|1230454.4.peg.965"/>
<dbReference type="STRING" id="1230454.C461_04722"/>